<dbReference type="GO" id="GO:0000976">
    <property type="term" value="F:transcription cis-regulatory region binding"/>
    <property type="evidence" value="ECO:0007669"/>
    <property type="project" value="TreeGrafter"/>
</dbReference>
<organism evidence="5 6">
    <name type="scientific">Clonostachys rhizophaga</name>
    <dbReference type="NCBI Taxonomy" id="160324"/>
    <lineage>
        <taxon>Eukaryota</taxon>
        <taxon>Fungi</taxon>
        <taxon>Dikarya</taxon>
        <taxon>Ascomycota</taxon>
        <taxon>Pezizomycotina</taxon>
        <taxon>Sordariomycetes</taxon>
        <taxon>Hypocreomycetidae</taxon>
        <taxon>Hypocreales</taxon>
        <taxon>Bionectriaceae</taxon>
        <taxon>Clonostachys</taxon>
    </lineage>
</organism>
<dbReference type="GO" id="GO:0045944">
    <property type="term" value="P:positive regulation of transcription by RNA polymerase II"/>
    <property type="evidence" value="ECO:0007669"/>
    <property type="project" value="TreeGrafter"/>
</dbReference>
<dbReference type="SMART" id="SM00066">
    <property type="entry name" value="GAL4"/>
    <property type="match status" value="1"/>
</dbReference>
<sequence length="657" mass="73406">MDKPSAPDAGAGDPAHPRKRRRKTFSGCWTCRAKHVKCDEAKPACMRCERAGVRCEGYGIRLSWTFLQDPSNFRPGKSPLRGHANRQTNDVGPNATPSATNSASPSNSNSTPSAQTLDVPNPVPQAHNHSSDADTQNWGNDAPLPQVAGRHTRDDQAIVSTPIGQATSIRDQQNPEPASLPSPGEVPSQWDNTGGSSTTSPWNAQQHSIQDGVLARVEQSATIHSTELPYNDISWLPNCHRSASPDLAQVDRPGLRHLDTLPDPARQCKLLEHWTLLLCDLLAPVPGIHNPLRTIFMPLALEGAREDANNSTGSVALFHMICSACGFHLSRTETSPESRRIYGNLGLEHHNLGIAHLSQNIRSDDKNQHISILASLIMCLYTETITVHNPSWRLHIRGAVEWVNHTGLEFWHQTESASIIYQMFISMAILIQSQILPGDRSGYGWNLRYDLKSQPQPYMLESIYGISQPILQVIHAMNIIQQKAQQTAESPASTQTSDVLTFDLDRLELELLLMTPRKPPSSMSHENGQLMYHHGYTYYYAALIYLRRTMKAVPVEEVQGLVKQALEHIEALETVTPQICLPLLWPLAITAFEAQDSQQQQRMLRCIDFFGVNTRMAQWERFGSSVRGLWAQRQKTGDVNLSWHAYSPVFYQNYMLI</sequence>
<reference evidence="5" key="1">
    <citation type="submission" date="2021-10" db="EMBL/GenBank/DDBJ databases">
        <authorList>
            <person name="Piombo E."/>
        </authorList>
    </citation>
    <scope>NUCLEOTIDE SEQUENCE</scope>
</reference>
<dbReference type="PROSITE" id="PS50048">
    <property type="entry name" value="ZN2_CY6_FUNGAL_2"/>
    <property type="match status" value="1"/>
</dbReference>
<comment type="subcellular location">
    <subcellularLocation>
        <location evidence="1">Nucleus</location>
    </subcellularLocation>
</comment>
<accession>A0A9N9VHF8</accession>
<dbReference type="GO" id="GO:0008270">
    <property type="term" value="F:zinc ion binding"/>
    <property type="evidence" value="ECO:0007669"/>
    <property type="project" value="InterPro"/>
</dbReference>
<keyword evidence="6" id="KW-1185">Reference proteome</keyword>
<dbReference type="GO" id="GO:0005634">
    <property type="term" value="C:nucleus"/>
    <property type="evidence" value="ECO:0007669"/>
    <property type="project" value="UniProtKB-SubCell"/>
</dbReference>
<gene>
    <name evidence="5" type="ORF">CRHIZ90672A_00000450</name>
</gene>
<feature type="region of interest" description="Disordered" evidence="3">
    <location>
        <begin position="1"/>
        <end position="24"/>
    </location>
</feature>
<evidence type="ECO:0000256" key="2">
    <source>
        <dbReference type="ARBA" id="ARBA00023242"/>
    </source>
</evidence>
<feature type="domain" description="Zn(2)-C6 fungal-type" evidence="4">
    <location>
        <begin position="27"/>
        <end position="55"/>
    </location>
</feature>
<dbReference type="Gene3D" id="4.10.240.10">
    <property type="entry name" value="Zn(2)-C6 fungal-type DNA-binding domain"/>
    <property type="match status" value="1"/>
</dbReference>
<dbReference type="PANTHER" id="PTHR37534">
    <property type="entry name" value="TRANSCRIPTIONAL ACTIVATOR PROTEIN UGA3"/>
    <property type="match status" value="1"/>
</dbReference>
<dbReference type="SUPFAM" id="SSF57701">
    <property type="entry name" value="Zn2/Cys6 DNA-binding domain"/>
    <property type="match status" value="1"/>
</dbReference>
<evidence type="ECO:0000256" key="3">
    <source>
        <dbReference type="SAM" id="MobiDB-lite"/>
    </source>
</evidence>
<feature type="compositionally biased region" description="Low complexity" evidence="3">
    <location>
        <begin position="1"/>
        <end position="14"/>
    </location>
</feature>
<dbReference type="CDD" id="cd00067">
    <property type="entry name" value="GAL4"/>
    <property type="match status" value="1"/>
</dbReference>
<evidence type="ECO:0000259" key="4">
    <source>
        <dbReference type="PROSITE" id="PS50048"/>
    </source>
</evidence>
<dbReference type="Pfam" id="PF11951">
    <property type="entry name" value="Fungal_trans_2"/>
    <property type="match status" value="1"/>
</dbReference>
<proteinExistence type="predicted"/>
<dbReference type="GO" id="GO:0000981">
    <property type="term" value="F:DNA-binding transcription factor activity, RNA polymerase II-specific"/>
    <property type="evidence" value="ECO:0007669"/>
    <property type="project" value="InterPro"/>
</dbReference>
<evidence type="ECO:0000313" key="5">
    <source>
        <dbReference type="EMBL" id="CAH0024035.1"/>
    </source>
</evidence>
<dbReference type="InterPro" id="IPR001138">
    <property type="entry name" value="Zn2Cys6_DnaBD"/>
</dbReference>
<protein>
    <recommendedName>
        <fullName evidence="4">Zn(2)-C6 fungal-type domain-containing protein</fullName>
    </recommendedName>
</protein>
<name>A0A9N9VHF8_9HYPO</name>
<feature type="region of interest" description="Disordered" evidence="3">
    <location>
        <begin position="68"/>
        <end position="208"/>
    </location>
</feature>
<dbReference type="PROSITE" id="PS00463">
    <property type="entry name" value="ZN2_CY6_FUNGAL_1"/>
    <property type="match status" value="1"/>
</dbReference>
<feature type="compositionally biased region" description="Polar residues" evidence="3">
    <location>
        <begin position="189"/>
        <end position="208"/>
    </location>
</feature>
<evidence type="ECO:0000256" key="1">
    <source>
        <dbReference type="ARBA" id="ARBA00004123"/>
    </source>
</evidence>
<feature type="compositionally biased region" description="Low complexity" evidence="3">
    <location>
        <begin position="93"/>
        <end position="114"/>
    </location>
</feature>
<feature type="compositionally biased region" description="Polar residues" evidence="3">
    <location>
        <begin position="158"/>
        <end position="176"/>
    </location>
</feature>
<dbReference type="EMBL" id="CABFNQ020000694">
    <property type="protein sequence ID" value="CAH0024035.1"/>
    <property type="molecule type" value="Genomic_DNA"/>
</dbReference>
<dbReference type="AlphaFoldDB" id="A0A9N9VHF8"/>
<dbReference type="OrthoDB" id="5130013at2759"/>
<dbReference type="InterPro" id="IPR021858">
    <property type="entry name" value="Fun_TF"/>
</dbReference>
<comment type="caution">
    <text evidence="5">The sequence shown here is derived from an EMBL/GenBank/DDBJ whole genome shotgun (WGS) entry which is preliminary data.</text>
</comment>
<keyword evidence="2" id="KW-0539">Nucleus</keyword>
<dbReference type="InterPro" id="IPR036864">
    <property type="entry name" value="Zn2-C6_fun-type_DNA-bd_sf"/>
</dbReference>
<dbReference type="Proteomes" id="UP000696573">
    <property type="component" value="Unassembled WGS sequence"/>
</dbReference>
<dbReference type="PANTHER" id="PTHR37534:SF49">
    <property type="entry name" value="LYSINE BIOSYNTHESIS REGULATORY PROTEIN LYS14"/>
    <property type="match status" value="1"/>
</dbReference>
<evidence type="ECO:0000313" key="6">
    <source>
        <dbReference type="Proteomes" id="UP000696573"/>
    </source>
</evidence>
<dbReference type="Pfam" id="PF00172">
    <property type="entry name" value="Zn_clus"/>
    <property type="match status" value="1"/>
</dbReference>